<evidence type="ECO:0000313" key="2">
    <source>
        <dbReference type="Proteomes" id="UP001060012"/>
    </source>
</evidence>
<dbReference type="Proteomes" id="UP001060012">
    <property type="component" value="Chromosome"/>
</dbReference>
<sequence length="248" mass="28888">MLTEADIFRFIIKVYSYKYDTFAKDILGLNGGTSITNFGKYRKDGKVPIKHKNRLIEYFIKKHNFLTIEELFSLKFLDEYELEEYIRKYATLSREELKTLNSMCGEWNVCGQKAASKSIDDDSIIYYKIKINNNLTFELDRTPSVSPELEKGKVIIVGNAIKLDCIDERTKDSFITIQLERKNIKDEYMYGLIMGISDLENKYHAGIIFFHKGKQNPHLITKILSSSQSTFTFDNIDYDYLGKNINLL</sequence>
<proteinExistence type="predicted"/>
<dbReference type="RefSeq" id="WP_254575867.1">
    <property type="nucleotide sequence ID" value="NZ_CP100595.1"/>
</dbReference>
<gene>
    <name evidence="1" type="ORF">NJU99_10485</name>
</gene>
<reference evidence="1" key="1">
    <citation type="submission" date="2022-07" db="EMBL/GenBank/DDBJ databases">
        <title>Arcobacter roscoffensis sp. nov., a marine bacterium isolated from coastal seawater collected from Roscoff, France.</title>
        <authorList>
            <person name="Pascual J."/>
            <person name="Lepeaux C."/>
            <person name="Methner A."/>
            <person name="Overmann J."/>
        </authorList>
    </citation>
    <scope>NUCLEOTIDE SEQUENCE</scope>
    <source>
        <strain evidence="1">ARW1-2F2</strain>
    </source>
</reference>
<protein>
    <submittedName>
        <fullName evidence="1">Uncharacterized protein</fullName>
    </submittedName>
</protein>
<keyword evidence="2" id="KW-1185">Reference proteome</keyword>
<organism evidence="1 2">
    <name type="scientific">Arcobacter roscoffensis</name>
    <dbReference type="NCBI Taxonomy" id="2961520"/>
    <lineage>
        <taxon>Bacteria</taxon>
        <taxon>Pseudomonadati</taxon>
        <taxon>Campylobacterota</taxon>
        <taxon>Epsilonproteobacteria</taxon>
        <taxon>Campylobacterales</taxon>
        <taxon>Arcobacteraceae</taxon>
        <taxon>Arcobacter</taxon>
    </lineage>
</organism>
<accession>A0ABY5E0G3</accession>
<name>A0ABY5E0G3_9BACT</name>
<evidence type="ECO:0000313" key="1">
    <source>
        <dbReference type="EMBL" id="UTJ05686.1"/>
    </source>
</evidence>
<dbReference type="EMBL" id="CP100595">
    <property type="protein sequence ID" value="UTJ05686.1"/>
    <property type="molecule type" value="Genomic_DNA"/>
</dbReference>